<dbReference type="PANTHER" id="PTHR11645:SF0">
    <property type="entry name" value="PYRROLINE-5-CARBOXYLATE REDUCTASE 3"/>
    <property type="match status" value="1"/>
</dbReference>
<keyword evidence="5 8" id="KW-0641">Proline biosynthesis</keyword>
<dbReference type="Gene3D" id="1.10.3730.10">
    <property type="entry name" value="ProC C-terminal domain-like"/>
    <property type="match status" value="1"/>
</dbReference>
<dbReference type="GO" id="GO:0004735">
    <property type="term" value="F:pyrroline-5-carboxylate reductase activity"/>
    <property type="evidence" value="ECO:0007669"/>
    <property type="project" value="UniProtKB-UniRule"/>
</dbReference>
<comment type="catalytic activity">
    <reaction evidence="8">
        <text>L-proline + NAD(+) = (S)-1-pyrroline-5-carboxylate + NADH + 2 H(+)</text>
        <dbReference type="Rhea" id="RHEA:14105"/>
        <dbReference type="ChEBI" id="CHEBI:15378"/>
        <dbReference type="ChEBI" id="CHEBI:17388"/>
        <dbReference type="ChEBI" id="CHEBI:57540"/>
        <dbReference type="ChEBI" id="CHEBI:57945"/>
        <dbReference type="ChEBI" id="CHEBI:60039"/>
        <dbReference type="EC" id="1.5.1.2"/>
    </reaction>
</comment>
<proteinExistence type="inferred from homology"/>
<evidence type="ECO:0000313" key="15">
    <source>
        <dbReference type="Proteomes" id="UP001302978"/>
    </source>
</evidence>
<evidence type="ECO:0000256" key="11">
    <source>
        <dbReference type="RuleBase" id="RU003903"/>
    </source>
</evidence>
<evidence type="ECO:0000256" key="9">
    <source>
        <dbReference type="NCBIfam" id="TIGR00112"/>
    </source>
</evidence>
<dbReference type="FunFam" id="1.10.3730.10:FF:000001">
    <property type="entry name" value="Pyrroline-5-carboxylate reductase"/>
    <property type="match status" value="1"/>
</dbReference>
<dbReference type="EC" id="1.5.1.2" evidence="8 9"/>
<dbReference type="Proteomes" id="UP001302978">
    <property type="component" value="Chromosome"/>
</dbReference>
<feature type="binding site" evidence="10">
    <location>
        <begin position="72"/>
        <end position="75"/>
    </location>
    <ligand>
        <name>NADP(+)</name>
        <dbReference type="ChEBI" id="CHEBI:58349"/>
    </ligand>
</feature>
<organism evidence="14 15">
    <name type="scientific">Methanimicrococcus hongohii</name>
    <dbReference type="NCBI Taxonomy" id="3028295"/>
    <lineage>
        <taxon>Archaea</taxon>
        <taxon>Methanobacteriati</taxon>
        <taxon>Methanobacteriota</taxon>
        <taxon>Stenosarchaea group</taxon>
        <taxon>Methanomicrobia</taxon>
        <taxon>Methanosarcinales</taxon>
        <taxon>Methanosarcinaceae</taxon>
        <taxon>Methanimicrococcus</taxon>
    </lineage>
</organism>
<dbReference type="SUPFAM" id="SSF48179">
    <property type="entry name" value="6-phosphogluconate dehydrogenase C-terminal domain-like"/>
    <property type="match status" value="1"/>
</dbReference>
<evidence type="ECO:0000259" key="13">
    <source>
        <dbReference type="Pfam" id="PF14748"/>
    </source>
</evidence>
<dbReference type="Gene3D" id="3.40.50.720">
    <property type="entry name" value="NAD(P)-binding Rossmann-like Domain"/>
    <property type="match status" value="1"/>
</dbReference>
<dbReference type="Pfam" id="PF14748">
    <property type="entry name" value="P5CR_dimer"/>
    <property type="match status" value="1"/>
</dbReference>
<dbReference type="HAMAP" id="MF_01925">
    <property type="entry name" value="P5C_reductase"/>
    <property type="match status" value="1"/>
</dbReference>
<comment type="function">
    <text evidence="8">Catalyzes the reduction of 1-pyrroline-5-carboxylate (PCA) to L-proline.</text>
</comment>
<dbReference type="GO" id="GO:0055129">
    <property type="term" value="P:L-proline biosynthetic process"/>
    <property type="evidence" value="ECO:0007669"/>
    <property type="project" value="UniProtKB-UniRule"/>
</dbReference>
<dbReference type="InterPro" id="IPR053790">
    <property type="entry name" value="P5CR-like_CS"/>
</dbReference>
<keyword evidence="6 8" id="KW-0521">NADP</keyword>
<evidence type="ECO:0000256" key="10">
    <source>
        <dbReference type="PIRSR" id="PIRSR000193-1"/>
    </source>
</evidence>
<evidence type="ECO:0000256" key="4">
    <source>
        <dbReference type="ARBA" id="ARBA00022605"/>
    </source>
</evidence>
<evidence type="ECO:0000313" key="14">
    <source>
        <dbReference type="EMBL" id="WNY23600.1"/>
    </source>
</evidence>
<comment type="catalytic activity">
    <reaction evidence="8 11">
        <text>L-proline + NADP(+) = (S)-1-pyrroline-5-carboxylate + NADPH + 2 H(+)</text>
        <dbReference type="Rhea" id="RHEA:14109"/>
        <dbReference type="ChEBI" id="CHEBI:15378"/>
        <dbReference type="ChEBI" id="CHEBI:17388"/>
        <dbReference type="ChEBI" id="CHEBI:57783"/>
        <dbReference type="ChEBI" id="CHEBI:58349"/>
        <dbReference type="ChEBI" id="CHEBI:60039"/>
        <dbReference type="EC" id="1.5.1.2"/>
    </reaction>
</comment>
<reference evidence="14 15" key="1">
    <citation type="submission" date="2023-07" db="EMBL/GenBank/DDBJ databases">
        <title>Closed genoem sequence of Methanomicrococcus sp. Hf6.</title>
        <authorList>
            <person name="Poehlein A."/>
            <person name="Protasov E."/>
            <person name="Platt K."/>
            <person name="Reeh H."/>
            <person name="Daniel R."/>
            <person name="Brune A."/>
        </authorList>
    </citation>
    <scope>NUCLEOTIDE SEQUENCE [LARGE SCALE GENOMIC DNA]</scope>
    <source>
        <strain evidence="14 15">Hf6</strain>
    </source>
</reference>
<evidence type="ECO:0000256" key="7">
    <source>
        <dbReference type="ARBA" id="ARBA00023002"/>
    </source>
</evidence>
<feature type="domain" description="Pyrroline-5-carboxylate reductase dimerisation" evidence="13">
    <location>
        <begin position="162"/>
        <end position="266"/>
    </location>
</feature>
<dbReference type="InterPro" id="IPR028939">
    <property type="entry name" value="P5C_Rdtase_cat_N"/>
</dbReference>
<accession>A0AA96ZSN6</accession>
<feature type="domain" description="Pyrroline-5-carboxylate reductase catalytic N-terminal" evidence="12">
    <location>
        <begin position="7"/>
        <end position="99"/>
    </location>
</feature>
<feature type="binding site" evidence="10">
    <location>
        <begin position="11"/>
        <end position="16"/>
    </location>
    <ligand>
        <name>NADP(+)</name>
        <dbReference type="ChEBI" id="CHEBI:58349"/>
    </ligand>
</feature>
<keyword evidence="7 8" id="KW-0560">Oxidoreductase</keyword>
<evidence type="ECO:0000256" key="5">
    <source>
        <dbReference type="ARBA" id="ARBA00022650"/>
    </source>
</evidence>
<evidence type="ECO:0000256" key="6">
    <source>
        <dbReference type="ARBA" id="ARBA00022857"/>
    </source>
</evidence>
<evidence type="ECO:0000256" key="1">
    <source>
        <dbReference type="ARBA" id="ARBA00004496"/>
    </source>
</evidence>
<dbReference type="SUPFAM" id="SSF51735">
    <property type="entry name" value="NAD(P)-binding Rossmann-fold domains"/>
    <property type="match status" value="1"/>
</dbReference>
<dbReference type="PIRSF" id="PIRSF000193">
    <property type="entry name" value="Pyrrol-5-carb_rd"/>
    <property type="match status" value="1"/>
</dbReference>
<dbReference type="GeneID" id="85195441"/>
<dbReference type="AlphaFoldDB" id="A0AA96ZSN6"/>
<keyword evidence="3 8" id="KW-0963">Cytoplasm</keyword>
<dbReference type="InterPro" id="IPR036291">
    <property type="entry name" value="NAD(P)-bd_dom_sf"/>
</dbReference>
<dbReference type="NCBIfam" id="TIGR00112">
    <property type="entry name" value="proC"/>
    <property type="match status" value="1"/>
</dbReference>
<dbReference type="GO" id="GO:0005737">
    <property type="term" value="C:cytoplasm"/>
    <property type="evidence" value="ECO:0007669"/>
    <property type="project" value="UniProtKB-SubCell"/>
</dbReference>
<dbReference type="InterPro" id="IPR029036">
    <property type="entry name" value="P5CR_dimer"/>
</dbReference>
<feature type="binding site" evidence="10">
    <location>
        <position position="59"/>
    </location>
    <ligand>
        <name>NADPH</name>
        <dbReference type="ChEBI" id="CHEBI:57783"/>
    </ligand>
</feature>
<comment type="subcellular location">
    <subcellularLocation>
        <location evidence="1 8">Cytoplasm</location>
    </subcellularLocation>
</comment>
<evidence type="ECO:0000256" key="2">
    <source>
        <dbReference type="ARBA" id="ARBA00005525"/>
    </source>
</evidence>
<evidence type="ECO:0000256" key="3">
    <source>
        <dbReference type="ARBA" id="ARBA00022490"/>
    </source>
</evidence>
<protein>
    <recommendedName>
        <fullName evidence="8 9">Pyrroline-5-carboxylate reductase</fullName>
        <shortName evidence="8">P5C reductase</shortName>
        <shortName evidence="8">P5CR</shortName>
        <ecNumber evidence="8 9">1.5.1.2</ecNumber>
    </recommendedName>
    <alternativeName>
        <fullName evidence="8">PCA reductase</fullName>
    </alternativeName>
</protein>
<comment type="pathway">
    <text evidence="8 11">Amino-acid biosynthesis; L-proline biosynthesis; L-proline from L-glutamate 5-semialdehyde: step 1/1.</text>
</comment>
<gene>
    <name evidence="14" type="primary">proC_1</name>
    <name evidence="8" type="synonym">proC</name>
    <name evidence="14" type="ORF">MmiHf6_09090</name>
</gene>
<dbReference type="RefSeq" id="WP_316556733.1">
    <property type="nucleotide sequence ID" value="NZ_CP131059.1"/>
</dbReference>
<dbReference type="PROSITE" id="PS00521">
    <property type="entry name" value="P5CR"/>
    <property type="match status" value="1"/>
</dbReference>
<keyword evidence="4 8" id="KW-0028">Amino-acid biosynthesis</keyword>
<dbReference type="InterPro" id="IPR008927">
    <property type="entry name" value="6-PGluconate_DH-like_C_sf"/>
</dbReference>
<comment type="similarity">
    <text evidence="2 8 11">Belongs to the pyrroline-5-carboxylate reductase family.</text>
</comment>
<keyword evidence="15" id="KW-1185">Reference proteome</keyword>
<dbReference type="KEGG" id="mehf:MmiHf6_09090"/>
<dbReference type="PANTHER" id="PTHR11645">
    <property type="entry name" value="PYRROLINE-5-CARBOXYLATE REDUCTASE"/>
    <property type="match status" value="1"/>
</dbReference>
<dbReference type="FunFam" id="3.40.50.720:FF:000190">
    <property type="entry name" value="Pyrroline-5-carboxylate reductase"/>
    <property type="match status" value="1"/>
</dbReference>
<evidence type="ECO:0000256" key="8">
    <source>
        <dbReference type="HAMAP-Rule" id="MF_01925"/>
    </source>
</evidence>
<dbReference type="Pfam" id="PF03807">
    <property type="entry name" value="F420_oxidored"/>
    <property type="match status" value="1"/>
</dbReference>
<sequence length="271" mass="27965">MTLKEQKIGFLGAGKMASAIIKGLLKYGVPADNIAAGERWAPAADAARKEFGIYVTEDNAEVVKRSDILIIAVKPKDIAEALSTAGETKDKLFISIAAGVTIDSLEKLVGDKARVIRVMPNICATVLQSATGISRGTNATDADAAIAMEIFSAIGAAMEINENLLDAVTGLSGSGPAFIFQIIEAMADGGVYAGLDRNTAQLLAAQTVLGAATMVVESGMHPGALKDMVCSPGGTTIEGVSVLEQRAVRAAFIDAVIAAADKSEQLGKKSK</sequence>
<dbReference type="EMBL" id="CP131059">
    <property type="protein sequence ID" value="WNY23600.1"/>
    <property type="molecule type" value="Genomic_DNA"/>
</dbReference>
<name>A0AA96ZSN6_9EURY</name>
<evidence type="ECO:0000259" key="12">
    <source>
        <dbReference type="Pfam" id="PF03807"/>
    </source>
</evidence>
<dbReference type="InterPro" id="IPR000304">
    <property type="entry name" value="Pyrroline-COOH_reductase"/>
</dbReference>